<evidence type="ECO:0000313" key="3">
    <source>
        <dbReference type="Proteomes" id="UP000030428"/>
    </source>
</evidence>
<evidence type="ECO:0000256" key="1">
    <source>
        <dbReference type="SAM" id="MobiDB-lite"/>
    </source>
</evidence>
<organism evidence="2 3">
    <name type="scientific">Candidatus Thiomargarita nelsonii</name>
    <dbReference type="NCBI Taxonomy" id="1003181"/>
    <lineage>
        <taxon>Bacteria</taxon>
        <taxon>Pseudomonadati</taxon>
        <taxon>Pseudomonadota</taxon>
        <taxon>Gammaproteobacteria</taxon>
        <taxon>Thiotrichales</taxon>
        <taxon>Thiotrichaceae</taxon>
        <taxon>Thiomargarita</taxon>
    </lineage>
</organism>
<gene>
    <name evidence="2" type="ORF">PN36_28430</name>
</gene>
<keyword evidence="3" id="KW-1185">Reference proteome</keyword>
<reference evidence="2 3" key="1">
    <citation type="journal article" date="2016" name="Front. Microbiol.">
        <title>Single-Cell (Meta-)Genomics of a Dimorphic Candidatus Thiomargarita nelsonii Reveals Genomic Plasticity.</title>
        <authorList>
            <person name="Flood B.E."/>
            <person name="Fliss P."/>
            <person name="Jones D.S."/>
            <person name="Dick G.J."/>
            <person name="Jain S."/>
            <person name="Kaster A.K."/>
            <person name="Winkel M."/>
            <person name="Mussmann M."/>
            <person name="Bailey J."/>
        </authorList>
    </citation>
    <scope>NUCLEOTIDE SEQUENCE [LARGE SCALE GENOMIC DNA]</scope>
    <source>
        <strain evidence="2">Hydrate Ridge</strain>
    </source>
</reference>
<dbReference type="AlphaFoldDB" id="A0A0A6PKD0"/>
<comment type="caution">
    <text evidence="2">The sequence shown here is derived from an EMBL/GenBank/DDBJ whole genome shotgun (WGS) entry which is preliminary data.</text>
</comment>
<accession>A0A0A6PKD0</accession>
<evidence type="ECO:0000313" key="2">
    <source>
        <dbReference type="EMBL" id="KHD06842.1"/>
    </source>
</evidence>
<proteinExistence type="predicted"/>
<dbReference type="Proteomes" id="UP000030428">
    <property type="component" value="Unassembled WGS sequence"/>
</dbReference>
<name>A0A0A6PKD0_9GAMM</name>
<dbReference type="EMBL" id="JSZA02000184">
    <property type="protein sequence ID" value="KHD06842.1"/>
    <property type="molecule type" value="Genomic_DNA"/>
</dbReference>
<protein>
    <submittedName>
        <fullName evidence="2">Uncharacterized protein</fullName>
    </submittedName>
</protein>
<feature type="region of interest" description="Disordered" evidence="1">
    <location>
        <begin position="1"/>
        <end position="28"/>
    </location>
</feature>
<feature type="compositionally biased region" description="Basic residues" evidence="1">
    <location>
        <begin position="1"/>
        <end position="19"/>
    </location>
</feature>
<sequence length="137" mass="15838">MSSKNRLKATKTQGKKLKSHAASNVSPEQQYPAFSLRYLDQKHGLEQCNQEQKAALIETIHKLSQLTWNHIYSSNRHASGCEKIAKMSIKVPIPKHIPKDANFIAFRFYGMAPMIGYRDETIFYILWLDIHFSVYSH</sequence>